<dbReference type="PANTHER" id="PTHR46796:SF2">
    <property type="entry name" value="TRANSCRIPTIONAL REGULATORY PROTEIN"/>
    <property type="match status" value="1"/>
</dbReference>
<dbReference type="SUPFAM" id="SSF51215">
    <property type="entry name" value="Regulatory protein AraC"/>
    <property type="match status" value="1"/>
</dbReference>
<keyword evidence="6" id="KW-1185">Reference proteome</keyword>
<evidence type="ECO:0000313" key="5">
    <source>
        <dbReference type="EMBL" id="GGF18009.1"/>
    </source>
</evidence>
<accession>A0A8J2YT46</accession>
<dbReference type="GO" id="GO:0043565">
    <property type="term" value="F:sequence-specific DNA binding"/>
    <property type="evidence" value="ECO:0007669"/>
    <property type="project" value="InterPro"/>
</dbReference>
<dbReference type="EMBL" id="BMJQ01000005">
    <property type="protein sequence ID" value="GGF18009.1"/>
    <property type="molecule type" value="Genomic_DNA"/>
</dbReference>
<protein>
    <submittedName>
        <fullName evidence="5">Transcriptional regulator</fullName>
    </submittedName>
</protein>
<dbReference type="SUPFAM" id="SSF46689">
    <property type="entry name" value="Homeodomain-like"/>
    <property type="match status" value="2"/>
</dbReference>
<dbReference type="PANTHER" id="PTHR46796">
    <property type="entry name" value="HTH-TYPE TRANSCRIPTIONAL ACTIVATOR RHAS-RELATED"/>
    <property type="match status" value="1"/>
</dbReference>
<dbReference type="InterPro" id="IPR018060">
    <property type="entry name" value="HTH_AraC"/>
</dbReference>
<dbReference type="Pfam" id="PF02311">
    <property type="entry name" value="AraC_binding"/>
    <property type="match status" value="1"/>
</dbReference>
<dbReference type="AlphaFoldDB" id="A0A8J2YT46"/>
<keyword evidence="3" id="KW-0804">Transcription</keyword>
<reference evidence="5" key="1">
    <citation type="journal article" date="2014" name="Int. J. Syst. Evol. Microbiol.">
        <title>Complete genome sequence of Corynebacterium casei LMG S-19264T (=DSM 44701T), isolated from a smear-ripened cheese.</title>
        <authorList>
            <consortium name="US DOE Joint Genome Institute (JGI-PGF)"/>
            <person name="Walter F."/>
            <person name="Albersmeier A."/>
            <person name="Kalinowski J."/>
            <person name="Ruckert C."/>
        </authorList>
    </citation>
    <scope>NUCLEOTIDE SEQUENCE</scope>
    <source>
        <strain evidence="5">CGMCC 1.15725</strain>
    </source>
</reference>
<proteinExistence type="predicted"/>
<dbReference type="InterPro" id="IPR050204">
    <property type="entry name" value="AraC_XylS_family_regulators"/>
</dbReference>
<name>A0A8J2YT46_9PROT</name>
<reference evidence="5" key="2">
    <citation type="submission" date="2020-09" db="EMBL/GenBank/DDBJ databases">
        <authorList>
            <person name="Sun Q."/>
            <person name="Zhou Y."/>
        </authorList>
    </citation>
    <scope>NUCLEOTIDE SEQUENCE</scope>
    <source>
        <strain evidence="5">CGMCC 1.15725</strain>
    </source>
</reference>
<comment type="caution">
    <text evidence="5">The sequence shown here is derived from an EMBL/GenBank/DDBJ whole genome shotgun (WGS) entry which is preliminary data.</text>
</comment>
<dbReference type="SMART" id="SM00342">
    <property type="entry name" value="HTH_ARAC"/>
    <property type="match status" value="1"/>
</dbReference>
<sequence length="279" mass="30326">MHSDDEPLTGAERARYWTVAEGGGTELLSARYITHAFGQHAHPTYTLAAITSGGEQFRYQGALHRAGPGQLALLNPEVPHDGSRAVEEGWRYRVMYVPKAAFAALDPDHPVLPYFAETIVEDAELAAAFVRQHDALAGMSSLAREEGFLDLIAAIARRHGRGPAPAPIGREPGPIARVQAYLDEHLAEPVPLARLAEIAQLHPLSLVRAFRRTVGMPPHAYQTARRVAQAQQLLRQGLAPAAVAFDCGFADQSHLTRAFKRLVGVPPGLYRQGTFKTLG</sequence>
<keyword evidence="1" id="KW-0805">Transcription regulation</keyword>
<gene>
    <name evidence="5" type="ORF">GCM10011611_24830</name>
</gene>
<dbReference type="RefSeq" id="WP_189046073.1">
    <property type="nucleotide sequence ID" value="NZ_BMJQ01000005.1"/>
</dbReference>
<evidence type="ECO:0000259" key="4">
    <source>
        <dbReference type="PROSITE" id="PS01124"/>
    </source>
</evidence>
<dbReference type="PROSITE" id="PS01124">
    <property type="entry name" value="HTH_ARAC_FAMILY_2"/>
    <property type="match status" value="1"/>
</dbReference>
<dbReference type="InterPro" id="IPR003313">
    <property type="entry name" value="AraC-bd"/>
</dbReference>
<dbReference type="InterPro" id="IPR037923">
    <property type="entry name" value="HTH-like"/>
</dbReference>
<dbReference type="Gene3D" id="1.10.10.60">
    <property type="entry name" value="Homeodomain-like"/>
    <property type="match status" value="1"/>
</dbReference>
<keyword evidence="2" id="KW-0238">DNA-binding</keyword>
<dbReference type="Pfam" id="PF12833">
    <property type="entry name" value="HTH_18"/>
    <property type="match status" value="1"/>
</dbReference>
<evidence type="ECO:0000256" key="2">
    <source>
        <dbReference type="ARBA" id="ARBA00023125"/>
    </source>
</evidence>
<dbReference type="GO" id="GO:0003700">
    <property type="term" value="F:DNA-binding transcription factor activity"/>
    <property type="evidence" value="ECO:0007669"/>
    <property type="project" value="InterPro"/>
</dbReference>
<evidence type="ECO:0000313" key="6">
    <source>
        <dbReference type="Proteomes" id="UP000646365"/>
    </source>
</evidence>
<dbReference type="Proteomes" id="UP000646365">
    <property type="component" value="Unassembled WGS sequence"/>
</dbReference>
<evidence type="ECO:0000256" key="1">
    <source>
        <dbReference type="ARBA" id="ARBA00023015"/>
    </source>
</evidence>
<feature type="domain" description="HTH araC/xylS-type" evidence="4">
    <location>
        <begin position="176"/>
        <end position="273"/>
    </location>
</feature>
<organism evidence="5 6">
    <name type="scientific">Aliidongia dinghuensis</name>
    <dbReference type="NCBI Taxonomy" id="1867774"/>
    <lineage>
        <taxon>Bacteria</taxon>
        <taxon>Pseudomonadati</taxon>
        <taxon>Pseudomonadota</taxon>
        <taxon>Alphaproteobacteria</taxon>
        <taxon>Rhodospirillales</taxon>
        <taxon>Dongiaceae</taxon>
        <taxon>Aliidongia</taxon>
    </lineage>
</organism>
<dbReference type="InterPro" id="IPR009057">
    <property type="entry name" value="Homeodomain-like_sf"/>
</dbReference>
<evidence type="ECO:0000256" key="3">
    <source>
        <dbReference type="ARBA" id="ARBA00023163"/>
    </source>
</evidence>